<organism evidence="3 4">
    <name type="scientific">Brachybacterium endophyticum</name>
    <dbReference type="NCBI Taxonomy" id="2182385"/>
    <lineage>
        <taxon>Bacteria</taxon>
        <taxon>Bacillati</taxon>
        <taxon>Actinomycetota</taxon>
        <taxon>Actinomycetes</taxon>
        <taxon>Micrococcales</taxon>
        <taxon>Dermabacteraceae</taxon>
        <taxon>Brachybacterium</taxon>
    </lineage>
</organism>
<dbReference type="InterPro" id="IPR052526">
    <property type="entry name" value="HTH-type_Bedaq_tolerance"/>
</dbReference>
<dbReference type="InterPro" id="IPR036388">
    <property type="entry name" value="WH-like_DNA-bd_sf"/>
</dbReference>
<feature type="domain" description="HTH marR-type" evidence="2">
    <location>
        <begin position="10"/>
        <end position="142"/>
    </location>
</feature>
<evidence type="ECO:0000313" key="3">
    <source>
        <dbReference type="EMBL" id="PWH06981.1"/>
    </source>
</evidence>
<dbReference type="PROSITE" id="PS50995">
    <property type="entry name" value="HTH_MARR_2"/>
    <property type="match status" value="1"/>
</dbReference>
<feature type="region of interest" description="Disordered" evidence="1">
    <location>
        <begin position="143"/>
        <end position="174"/>
    </location>
</feature>
<gene>
    <name evidence="3" type="ORF">DEO23_08840</name>
</gene>
<protein>
    <submittedName>
        <fullName evidence="3">MarR family transcriptional regulator</fullName>
    </submittedName>
</protein>
<dbReference type="Pfam" id="PF01047">
    <property type="entry name" value="MarR"/>
    <property type="match status" value="1"/>
</dbReference>
<evidence type="ECO:0000259" key="2">
    <source>
        <dbReference type="PROSITE" id="PS50995"/>
    </source>
</evidence>
<dbReference type="EMBL" id="QFKX01000002">
    <property type="protein sequence ID" value="PWH06981.1"/>
    <property type="molecule type" value="Genomic_DNA"/>
</dbReference>
<name>A0A2U2RMB8_9MICO</name>
<keyword evidence="4" id="KW-1185">Reference proteome</keyword>
<proteinExistence type="predicted"/>
<dbReference type="AlphaFoldDB" id="A0A2U2RMB8"/>
<dbReference type="RefSeq" id="WP_109275578.1">
    <property type="nucleotide sequence ID" value="NZ_QFKX01000002.1"/>
</dbReference>
<dbReference type="GO" id="GO:0003700">
    <property type="term" value="F:DNA-binding transcription factor activity"/>
    <property type="evidence" value="ECO:0007669"/>
    <property type="project" value="InterPro"/>
</dbReference>
<dbReference type="SUPFAM" id="SSF46785">
    <property type="entry name" value="Winged helix' DNA-binding domain"/>
    <property type="match status" value="1"/>
</dbReference>
<dbReference type="PRINTS" id="PR00598">
    <property type="entry name" value="HTHMARR"/>
</dbReference>
<feature type="compositionally biased region" description="Low complexity" evidence="1">
    <location>
        <begin position="154"/>
        <end position="174"/>
    </location>
</feature>
<reference evidence="3 4" key="1">
    <citation type="submission" date="2018-05" db="EMBL/GenBank/DDBJ databases">
        <title>Brachybacterium sp. M1HQ-2T, whole genome shotgun sequence.</title>
        <authorList>
            <person name="Tuo L."/>
        </authorList>
    </citation>
    <scope>NUCLEOTIDE SEQUENCE [LARGE SCALE GENOMIC DNA]</scope>
    <source>
        <strain evidence="3 4">M1HQ-2</strain>
    </source>
</reference>
<dbReference type="PANTHER" id="PTHR39515">
    <property type="entry name" value="CONSERVED PROTEIN"/>
    <property type="match status" value="1"/>
</dbReference>
<dbReference type="SMART" id="SM00347">
    <property type="entry name" value="HTH_MARR"/>
    <property type="match status" value="1"/>
</dbReference>
<evidence type="ECO:0000313" key="4">
    <source>
        <dbReference type="Proteomes" id="UP000245590"/>
    </source>
</evidence>
<accession>A0A2U2RMB8</accession>
<dbReference type="Gene3D" id="1.10.10.10">
    <property type="entry name" value="Winged helix-like DNA-binding domain superfamily/Winged helix DNA-binding domain"/>
    <property type="match status" value="1"/>
</dbReference>
<dbReference type="OrthoDB" id="9804055at2"/>
<dbReference type="InterPro" id="IPR036390">
    <property type="entry name" value="WH_DNA-bd_sf"/>
</dbReference>
<sequence length="174" mass="18929">MTSGDAEERIDEVIADLHQVLLASSRRLRSRAATDAVSVAQFAVLAYLRREGEATPGRLAEFERVSPPVMTRMIGRLEADGLIARRQDTQDRRQILLALTESGREVVAEGRRARSTWLRERISHLSTDELEALDESVRTLRSVLLESPSGTPTSSPLDGGPEGSGPSPDGAAAR</sequence>
<evidence type="ECO:0000256" key="1">
    <source>
        <dbReference type="SAM" id="MobiDB-lite"/>
    </source>
</evidence>
<dbReference type="Proteomes" id="UP000245590">
    <property type="component" value="Unassembled WGS sequence"/>
</dbReference>
<comment type="caution">
    <text evidence="3">The sequence shown here is derived from an EMBL/GenBank/DDBJ whole genome shotgun (WGS) entry which is preliminary data.</text>
</comment>
<dbReference type="PANTHER" id="PTHR39515:SF2">
    <property type="entry name" value="HTH-TYPE TRANSCRIPTIONAL REGULATOR RV0880"/>
    <property type="match status" value="1"/>
</dbReference>
<dbReference type="InterPro" id="IPR000835">
    <property type="entry name" value="HTH_MarR-typ"/>
</dbReference>